<evidence type="ECO:0000313" key="1">
    <source>
        <dbReference type="EMBL" id="MDM8563501.1"/>
    </source>
</evidence>
<proteinExistence type="predicted"/>
<gene>
    <name evidence="1" type="ORF">QUF54_09125</name>
</gene>
<dbReference type="EMBL" id="JAUCGM010000679">
    <property type="protein sequence ID" value="MDM8563501.1"/>
    <property type="molecule type" value="Genomic_DNA"/>
</dbReference>
<name>A0ABT7VVB5_9GAMM</name>
<keyword evidence="2" id="KW-1185">Reference proteome</keyword>
<comment type="caution">
    <text evidence="1">The sequence shown here is derived from an EMBL/GenBank/DDBJ whole genome shotgun (WGS) entry which is preliminary data.</text>
</comment>
<protein>
    <submittedName>
        <fullName evidence="1">Uncharacterized protein</fullName>
    </submittedName>
</protein>
<organism evidence="1 2">
    <name type="scientific">Candidatus Marithioploca araucensis</name>
    <dbReference type="NCBI Taxonomy" id="70273"/>
    <lineage>
        <taxon>Bacteria</taxon>
        <taxon>Pseudomonadati</taxon>
        <taxon>Pseudomonadota</taxon>
        <taxon>Gammaproteobacteria</taxon>
        <taxon>Thiotrichales</taxon>
        <taxon>Thiotrichaceae</taxon>
        <taxon>Candidatus Marithioploca</taxon>
    </lineage>
</organism>
<sequence length="110" mass="13448">PMMQQFINEFEERVKEVVEYSIRDGMVEIYRKITSHHYPCEKLRQEIREIWINSHYRKIFKTTANWETAKRMAVQLVEEAVNHAIIQYATWLHFECKCLCINIRIFRIRG</sequence>
<reference evidence="1" key="1">
    <citation type="submission" date="2023-06" db="EMBL/GenBank/DDBJ databases">
        <title>Uncultivated large filamentous bacteria from sulfidic sediments reveal new species and different genomic features in energy metabolism and defense.</title>
        <authorList>
            <person name="Fonseca A."/>
        </authorList>
    </citation>
    <scope>NUCLEOTIDE SEQUENCE</scope>
    <source>
        <strain evidence="1">HSG4</strain>
    </source>
</reference>
<dbReference type="Proteomes" id="UP001171945">
    <property type="component" value="Unassembled WGS sequence"/>
</dbReference>
<feature type="non-terminal residue" evidence="1">
    <location>
        <position position="1"/>
    </location>
</feature>
<accession>A0ABT7VVB5</accession>
<evidence type="ECO:0000313" key="2">
    <source>
        <dbReference type="Proteomes" id="UP001171945"/>
    </source>
</evidence>